<dbReference type="AlphaFoldDB" id="A0A8H2K579"/>
<evidence type="ECO:0000313" key="2">
    <source>
        <dbReference type="EMBL" id="TNX93465.1"/>
    </source>
</evidence>
<reference evidence="2 3" key="1">
    <citation type="submission" date="2019-06" db="EMBL/GenBank/DDBJ databases">
        <title>Genome of Acinetobacter radioresistens APH1, a phenol degrading strain.</title>
        <authorList>
            <person name="Liu Y."/>
        </authorList>
    </citation>
    <scope>NUCLEOTIDE SEQUENCE [LARGE SCALE GENOMIC DNA]</scope>
    <source>
        <strain evidence="2 3">APH1</strain>
    </source>
</reference>
<evidence type="ECO:0000259" key="1">
    <source>
        <dbReference type="Pfam" id="PF05713"/>
    </source>
</evidence>
<accession>A0A8H2K579</accession>
<sequence length="171" mass="20055">MRSKTKNFRLTQLQLEQLELHIEKERTNFTDFIHSLIQREVMHDAVTVRGMIEDEKEPRLKIKTEVEIVKLYQITDPDLLLALSKIGNNLNQIARALNIIKNADPRDQRKLDIFHVLLVLKGIQNELEQIFPTLPKISRQRPNRLRKQLENLNVDQTQPSIVLAEKDESAY</sequence>
<dbReference type="RefSeq" id="WP_005025066.1">
    <property type="nucleotide sequence ID" value="NZ_CP027365.1"/>
</dbReference>
<protein>
    <submittedName>
        <fullName evidence="2">MobC family plasmid mobilization relaxosome protein</fullName>
    </submittedName>
</protein>
<organism evidence="2 3">
    <name type="scientific">Acinetobacter radioresistens</name>
    <dbReference type="NCBI Taxonomy" id="40216"/>
    <lineage>
        <taxon>Bacteria</taxon>
        <taxon>Pseudomonadati</taxon>
        <taxon>Pseudomonadota</taxon>
        <taxon>Gammaproteobacteria</taxon>
        <taxon>Moraxellales</taxon>
        <taxon>Moraxellaceae</taxon>
        <taxon>Acinetobacter</taxon>
    </lineage>
</organism>
<name>A0A8H2K579_ACIRA</name>
<feature type="domain" description="Bacterial mobilisation" evidence="1">
    <location>
        <begin position="83"/>
        <end position="106"/>
    </location>
</feature>
<dbReference type="InterPro" id="IPR008687">
    <property type="entry name" value="MobC"/>
</dbReference>
<gene>
    <name evidence="2" type="ORF">FHY67_03170</name>
</gene>
<proteinExistence type="predicted"/>
<dbReference type="Proteomes" id="UP000314285">
    <property type="component" value="Unassembled WGS sequence"/>
</dbReference>
<comment type="caution">
    <text evidence="2">The sequence shown here is derived from an EMBL/GenBank/DDBJ whole genome shotgun (WGS) entry which is preliminary data.</text>
</comment>
<dbReference type="Pfam" id="PF05713">
    <property type="entry name" value="MobC"/>
    <property type="match status" value="1"/>
</dbReference>
<evidence type="ECO:0000313" key="3">
    <source>
        <dbReference type="Proteomes" id="UP000314285"/>
    </source>
</evidence>
<dbReference type="EMBL" id="VFBM01000002">
    <property type="protein sequence ID" value="TNX93465.1"/>
    <property type="molecule type" value="Genomic_DNA"/>
</dbReference>